<dbReference type="Pfam" id="PF00024">
    <property type="entry name" value="PAN_1"/>
    <property type="match status" value="2"/>
</dbReference>
<name>A0A7I4YQ94_HAECO</name>
<dbReference type="InterPro" id="IPR052774">
    <property type="entry name" value="Celegans_DevNeuronal_Protein"/>
</dbReference>
<feature type="domain" description="Apple" evidence="3">
    <location>
        <begin position="121"/>
        <end position="201"/>
    </location>
</feature>
<proteinExistence type="predicted"/>
<evidence type="ECO:0000313" key="4">
    <source>
        <dbReference type="Proteomes" id="UP000025227"/>
    </source>
</evidence>
<dbReference type="SUPFAM" id="SSF57414">
    <property type="entry name" value="Hairpin loop containing domain-like"/>
    <property type="match status" value="2"/>
</dbReference>
<protein>
    <submittedName>
        <fullName evidence="5">PAN domain protein</fullName>
    </submittedName>
</protein>
<feature type="domain" description="Apple" evidence="3">
    <location>
        <begin position="20"/>
        <end position="97"/>
    </location>
</feature>
<evidence type="ECO:0000256" key="1">
    <source>
        <dbReference type="SAM" id="MobiDB-lite"/>
    </source>
</evidence>
<feature type="region of interest" description="Disordered" evidence="1">
    <location>
        <begin position="216"/>
        <end position="281"/>
    </location>
</feature>
<dbReference type="PANTHER" id="PTHR47327:SF12">
    <property type="entry name" value="APPLE DOMAIN-CONTAINING PROTEIN"/>
    <property type="match status" value="1"/>
</dbReference>
<keyword evidence="2" id="KW-0732">Signal</keyword>
<feature type="compositionally biased region" description="Polar residues" evidence="1">
    <location>
        <begin position="221"/>
        <end position="249"/>
    </location>
</feature>
<feature type="chain" id="PRO_5029776480" evidence="2">
    <location>
        <begin position="16"/>
        <end position="427"/>
    </location>
</feature>
<dbReference type="OMA" id="AYSLEQC"/>
<dbReference type="GO" id="GO:0009653">
    <property type="term" value="P:anatomical structure morphogenesis"/>
    <property type="evidence" value="ECO:0007669"/>
    <property type="project" value="TreeGrafter"/>
</dbReference>
<organism evidence="4 5">
    <name type="scientific">Haemonchus contortus</name>
    <name type="common">Barber pole worm</name>
    <dbReference type="NCBI Taxonomy" id="6289"/>
    <lineage>
        <taxon>Eukaryota</taxon>
        <taxon>Metazoa</taxon>
        <taxon>Ecdysozoa</taxon>
        <taxon>Nematoda</taxon>
        <taxon>Chromadorea</taxon>
        <taxon>Rhabditida</taxon>
        <taxon>Rhabditina</taxon>
        <taxon>Rhabditomorpha</taxon>
        <taxon>Strongyloidea</taxon>
        <taxon>Trichostrongylidae</taxon>
        <taxon>Haemonchus</taxon>
    </lineage>
</organism>
<dbReference type="PANTHER" id="PTHR47327">
    <property type="entry name" value="FI18240P1-RELATED"/>
    <property type="match status" value="1"/>
</dbReference>
<accession>A0A7I4YQ94</accession>
<dbReference type="Gene3D" id="3.50.4.10">
    <property type="entry name" value="Hepatocyte Growth Factor"/>
    <property type="match status" value="2"/>
</dbReference>
<dbReference type="WBParaSite" id="HCON_00132930-00001">
    <property type="protein sequence ID" value="HCON_00132930-00001"/>
    <property type="gene ID" value="HCON_00132930"/>
</dbReference>
<keyword evidence="4" id="KW-1185">Reference proteome</keyword>
<evidence type="ECO:0000259" key="3">
    <source>
        <dbReference type="PROSITE" id="PS50948"/>
    </source>
</evidence>
<dbReference type="OrthoDB" id="6423981at2759"/>
<sequence length="427" mass="47314">MLIFFVIFLPTISWALKLECFERIRNHTLIGAVVVTLEDVSVQQCQHACLEAKNQGCRSFMYHNGRSRCFLNSEDKTTSESNFFSVLDPVDYYHRTCYSKPKKPLKSSLSTLRDSVFDDNCYETIKGKVLIGIVDQLIQGISSQAECLKRCQKSKDTSDIVCKSAVYYEKEKECVIASQSRIDIPDLFVEDEQGIYMENICLNDSGASMKKLKALSEAGSGDNSKSGSTSTEATTTREYMESTTSSSLRDFSAPAPARAAQEAKKSIGGSGGTVEQSGYDSPSDMIGDHSSVDELATHATTTSTTTEKLIMTINPKVIDSYNVDVGVKKTPIDAGYGKRLRDSRVKECFTEVRPLRPMKESRVTKAYSLEQCTDICRLCWRCLRGKKCLGVAFDISSELCALSTSHMVDGGDMQDLDGIVYHNRSDC</sequence>
<dbReference type="CDD" id="cd01099">
    <property type="entry name" value="PAN_AP_HGF"/>
    <property type="match status" value="2"/>
</dbReference>
<dbReference type="AlphaFoldDB" id="A0A7I4YQ94"/>
<evidence type="ECO:0000256" key="2">
    <source>
        <dbReference type="SAM" id="SignalP"/>
    </source>
</evidence>
<feature type="signal peptide" evidence="2">
    <location>
        <begin position="1"/>
        <end position="15"/>
    </location>
</feature>
<dbReference type="Proteomes" id="UP000025227">
    <property type="component" value="Unplaced"/>
</dbReference>
<dbReference type="PROSITE" id="PS50948">
    <property type="entry name" value="PAN"/>
    <property type="match status" value="2"/>
</dbReference>
<reference evidence="5" key="1">
    <citation type="submission" date="2020-12" db="UniProtKB">
        <authorList>
            <consortium name="WormBaseParasite"/>
        </authorList>
    </citation>
    <scope>IDENTIFICATION</scope>
    <source>
        <strain evidence="5">MHco3</strain>
    </source>
</reference>
<dbReference type="SMART" id="SM00473">
    <property type="entry name" value="PAN_AP"/>
    <property type="match status" value="3"/>
</dbReference>
<dbReference type="InterPro" id="IPR003609">
    <property type="entry name" value="Pan_app"/>
</dbReference>
<evidence type="ECO:0000313" key="5">
    <source>
        <dbReference type="WBParaSite" id="HCON_00132930-00001"/>
    </source>
</evidence>